<evidence type="ECO:0000259" key="17">
    <source>
        <dbReference type="PROSITE" id="PS50026"/>
    </source>
</evidence>
<gene>
    <name evidence="20" type="ORF">P5673_010244</name>
</gene>
<dbReference type="InterPro" id="IPR003598">
    <property type="entry name" value="Ig_sub2"/>
</dbReference>
<evidence type="ECO:0000256" key="5">
    <source>
        <dbReference type="ARBA" id="ARBA00022536"/>
    </source>
</evidence>
<dbReference type="InterPro" id="IPR051170">
    <property type="entry name" value="Neural/epithelial_adhesion"/>
</dbReference>
<dbReference type="Gene3D" id="2.20.100.10">
    <property type="entry name" value="Thrombospondin type-1 (TSP1) repeat"/>
    <property type="match status" value="1"/>
</dbReference>
<dbReference type="CDD" id="cd00054">
    <property type="entry name" value="EGF_CA"/>
    <property type="match status" value="6"/>
</dbReference>
<sequence length="2344" mass="256251">MDTRSAYRFSITLLLCFSLAFSSSRSGIPDGSASLVFVFDTTGSMYDDLIQLRAGASKIISTTLERKEQPVYNFLLIPFHDPDVGPAVVTTDLGNFQEHLDNLFVQGGGDCPEMSLNAITLALEISLPGSFIYVFTDASAKDFDQAQKVLTLIQLKKSQVLFVLTGDCGNETTLFGGLTPYELISTASSGQVFHLKKKDVNQVLNFVEESVKSKRVNLISVDTVDAANNTHSIPVDNVLEELTISLSGKDAALKLYLPNGSLFTEDKGLKILLSLKEAKIVAVKNPTPGLWNITTSSSGSHTLRITGLSSMYMTTGFGLKPVNRQEDAQAQPHAGFNNFVLVKVNELQPPGKPNKVQILNLWGQTVEEVQFKPRKTDKFAFDWSNFVPPKGLFYVRVVGVDNASNVFYRASPTALSAVLPVEPKRSRSRLWVIDNDDDDDEDPPMITAPGGIQVLTGTSLKLLCTVRSQAPVTVYWTRDHTTLESVIRQTGVVNVTHVIPSARSEHQGKYACIASNDGGTASAVTMVNVKVPRKVIIDQAYTNFTVITGDAVIFTCVPDSDEPLVVKWRKDGNFLPSQANQSLFVNILDRNNSGRYECVATSQRRQELLAVDVVVFVQPSAVIDPPSIIYQAQEIVYITCHVSGFPSPSVLWYKDGFLVEFSERVNIEQNSLVIGDAQLSDAGKYECAAWNIAGQSRATAELVYTVPPSVFIKQMEVIAEPGEIVTVHCSANGTPRAQISWYKRSNEVIPDRRIALSSQGHLVINAVERGDQGFYMCLASNIAGKDSRNISIKVQAPPRVTVDREQVPLLIGKTIELGCSAIGVPTPSITWSKNGKPLQTSGRISVSDDGKLTIRDAIARDVGEYHCVGKSPAGIATAVVVLWSKGVPPSITSHPVDRTVIFGGSTTLTCRAEGIPKPQISWRNNLGIPADTDPRATALPSGDLLIQNIQLKDAGRYVCVAENSLGKDTAQATLILTGLTPPLIIKPSQTTIISKRDDTVELQCQATGNPQPTITWRKNRRAVVVDGAKYKQSDSGALVVTSLERFDSGTYLCTASNPTGQDFLILTLHVYISPEIVRPPPDLVVDEGDSILIECVARGFPIPWIRWHQNGNPAPFNGSVLQITRVSSHHTGVYRCVAENVAGSASASALLAVRAAPVLPESKSFVTALARSWTVLPCNPTGFPKPTIKWKRNGLPLTNATSPKYFILPSGSLRILRLALSDIGLYTCEASNPLGDARHVVELSVQVPPTIVKYPGNISIDEGDIIILECGATGFPVPRVFWYFNDSSLVANSSFVEIVNAKKGEHEGRYRCVVKNPAGSTSASANLKVNKKFVLTPLDSETDAGSTFIWNCTATGNPTPVITWEKDGELLLPGNLKHISILANNSLRIEGVSSKDAGQYQCSAGNAIGIHVVRAELRVRVNGNWSEWQEWGPCSEPCGSGIQYRYRTCDNPVASYRGKRCVGSDFESRQCSVHSCPVENVASPGSSRYQTSQATGAVFRPDEEKLVDGNWSTWTEWLTCSKACNGGEQMRFRDCNNPPPRHGGQDCEGNNNEFRPCNLFSCSDSVEVAIGRVHGTVNNVMLPNLFLLANFTKTSTNDTQVQYVINGIPGPIKNWLKSIVIPLITPVSWATAGPTPGAQNGLNITKGHFVFTTQITFGSGEEVLVVHRGQGIDDKGELVMDVDVKGTTPKVPSNATVKFPDFEQVFVQTGDGEFSSTNLAMTVDDKPLPFTLNSTIKYSPEGQQNGSSLHNRVLVTDVGISPEGQVKDGLEIDVKASVEKASSSDRCPKGWEEDSSTQFCKDTNECAAIPRICSHFCENLFGSFRCWCPEGYNLSSDNKTCDDLDECADNNRTCSSGHDCINTLGSYRCRFPCPDGFVRTLNETCVDVDECEVVMSEESVQADDPCRQSCQNFPGFFRCSCKDGYQLRNNKCQDVDECATGVCDQGCENTNGSYRCFCYQGYRLVSNDRCVDVDECAENSTICGDLQCANIRGSFQCLGKCDVGFKRTMDDAECVDIDECSERSHGCRLNQKCMNTYGSFYCVCPRGYTAKASQTSCEDVNECEQFKGICEFQCVNTIGSFECRCPAGGVLNPDQRTCSGVDGCALENLRCEQRCDFSAQGYKCSCSRGYRLAGNQQDCVDIDECQSNSTNSCQFACVNTLGSYRCECPVGYRLGADGKNCQDVNECALANSPCHQNQCYNTRGSYQCLPSLCPQQYNLVGGGFCVNQCSSPGYCGATQAVRQEVLPLPLNFPANTDIARLVPFFPPYMTSFQYYYQFQYTFTVQPSPFDIKLLGNEAVIYSKQKVEKAGMHQLRVTADLFYMDKTLACRTIFKVYIDVSRFNF</sequence>
<evidence type="ECO:0000256" key="9">
    <source>
        <dbReference type="ARBA" id="ARBA00022837"/>
    </source>
</evidence>
<dbReference type="SUPFAM" id="SSF57196">
    <property type="entry name" value="EGF/Laminin"/>
    <property type="match status" value="2"/>
</dbReference>
<dbReference type="FunFam" id="2.20.100.10:FF:000007">
    <property type="entry name" value="Thrombospondin 1"/>
    <property type="match status" value="1"/>
</dbReference>
<dbReference type="InterPro" id="IPR013783">
    <property type="entry name" value="Ig-like_fold"/>
</dbReference>
<dbReference type="PROSITE" id="PS50993">
    <property type="entry name" value="NIDOGEN_G2"/>
    <property type="match status" value="1"/>
</dbReference>
<feature type="domain" description="Ig-like" evidence="18">
    <location>
        <begin position="1249"/>
        <end position="1330"/>
    </location>
</feature>
<dbReference type="InterPro" id="IPR007110">
    <property type="entry name" value="Ig-like_dom"/>
</dbReference>
<dbReference type="SUPFAM" id="SSF57184">
    <property type="entry name" value="Growth factor receptor domain"/>
    <property type="match status" value="3"/>
</dbReference>
<keyword evidence="5 15" id="KW-0245">EGF-like domain</keyword>
<evidence type="ECO:0000259" key="19">
    <source>
        <dbReference type="PROSITE" id="PS50993"/>
    </source>
</evidence>
<dbReference type="InterPro" id="IPR000742">
    <property type="entry name" value="EGF"/>
</dbReference>
<keyword evidence="10" id="KW-1133">Transmembrane helix</keyword>
<dbReference type="Gene3D" id="2.60.40.10">
    <property type="entry name" value="Immunoglobulins"/>
    <property type="match status" value="11"/>
</dbReference>
<dbReference type="PROSITE" id="PS01187">
    <property type="entry name" value="EGF_CA"/>
    <property type="match status" value="4"/>
</dbReference>
<feature type="domain" description="Ig-like" evidence="18">
    <location>
        <begin position="1157"/>
        <end position="1246"/>
    </location>
</feature>
<dbReference type="InterPro" id="IPR018097">
    <property type="entry name" value="EGF_Ca-bd_CS"/>
</dbReference>
<dbReference type="InterPro" id="IPR056861">
    <property type="entry name" value="HMCN1-like_VWA"/>
</dbReference>
<evidence type="ECO:0000256" key="7">
    <source>
        <dbReference type="ARBA" id="ARBA00022729"/>
    </source>
</evidence>
<dbReference type="Pfam" id="PF07679">
    <property type="entry name" value="I-set"/>
    <property type="match status" value="4"/>
</dbReference>
<evidence type="ECO:0000313" key="20">
    <source>
        <dbReference type="EMBL" id="KAK2565940.1"/>
    </source>
</evidence>
<organism evidence="20 21">
    <name type="scientific">Acropora cervicornis</name>
    <name type="common">Staghorn coral</name>
    <dbReference type="NCBI Taxonomy" id="6130"/>
    <lineage>
        <taxon>Eukaryota</taxon>
        <taxon>Metazoa</taxon>
        <taxon>Cnidaria</taxon>
        <taxon>Anthozoa</taxon>
        <taxon>Hexacorallia</taxon>
        <taxon>Scleractinia</taxon>
        <taxon>Astrocoeniina</taxon>
        <taxon>Acroporidae</taxon>
        <taxon>Acropora</taxon>
    </lineage>
</organism>
<dbReference type="FunFam" id="2.10.25.10:FF:000010">
    <property type="entry name" value="Pro-epidermal growth factor"/>
    <property type="match status" value="3"/>
</dbReference>
<dbReference type="Pfam" id="PF25106">
    <property type="entry name" value="VWA_4"/>
    <property type="match status" value="1"/>
</dbReference>
<evidence type="ECO:0000256" key="13">
    <source>
        <dbReference type="ARBA" id="ARBA00023180"/>
    </source>
</evidence>
<feature type="domain" description="Ig-like" evidence="18">
    <location>
        <begin position="619"/>
        <end position="705"/>
    </location>
</feature>
<dbReference type="InterPro" id="IPR013098">
    <property type="entry name" value="Ig_I-set"/>
</dbReference>
<evidence type="ECO:0000256" key="15">
    <source>
        <dbReference type="PROSITE-ProRule" id="PRU00076"/>
    </source>
</evidence>
<comment type="caution">
    <text evidence="15">Lacks conserved residue(s) required for the propagation of feature annotation.</text>
</comment>
<reference evidence="20" key="2">
    <citation type="journal article" date="2023" name="Science">
        <title>Genomic signatures of disease resistance in endangered staghorn corals.</title>
        <authorList>
            <person name="Vollmer S.V."/>
            <person name="Selwyn J.D."/>
            <person name="Despard B.A."/>
            <person name="Roesel C.L."/>
        </authorList>
    </citation>
    <scope>NUCLEOTIDE SEQUENCE</scope>
    <source>
        <strain evidence="20">K2</strain>
    </source>
</reference>
<evidence type="ECO:0000256" key="4">
    <source>
        <dbReference type="ARBA" id="ARBA00022530"/>
    </source>
</evidence>
<dbReference type="Gene3D" id="3.40.50.410">
    <property type="entry name" value="von Willebrand factor, type A domain"/>
    <property type="match status" value="1"/>
</dbReference>
<dbReference type="InterPro" id="IPR026823">
    <property type="entry name" value="cEGF"/>
</dbReference>
<feature type="domain" description="Nidogen G2 beta-barrel" evidence="19">
    <location>
        <begin position="1565"/>
        <end position="1788"/>
    </location>
</feature>
<dbReference type="InterPro" id="IPR036383">
    <property type="entry name" value="TSP1_rpt_sf"/>
</dbReference>
<evidence type="ECO:0000256" key="11">
    <source>
        <dbReference type="ARBA" id="ARBA00023136"/>
    </source>
</evidence>
<keyword evidence="9" id="KW-0106">Calcium</keyword>
<dbReference type="SMART" id="SM00181">
    <property type="entry name" value="EGF"/>
    <property type="match status" value="10"/>
</dbReference>
<proteinExistence type="predicted"/>
<dbReference type="PROSITE" id="PS50092">
    <property type="entry name" value="TSP1"/>
    <property type="match status" value="2"/>
</dbReference>
<dbReference type="PROSITE" id="PS01186">
    <property type="entry name" value="EGF_2"/>
    <property type="match status" value="4"/>
</dbReference>
<feature type="signal peptide" evidence="16">
    <location>
        <begin position="1"/>
        <end position="26"/>
    </location>
</feature>
<comment type="caution">
    <text evidence="20">The sequence shown here is derived from an EMBL/GenBank/DDBJ whole genome shotgun (WGS) entry which is preliminary data.</text>
</comment>
<accession>A0AAD9V9N7</accession>
<dbReference type="Gene3D" id="2.40.155.10">
    <property type="entry name" value="Green fluorescent protein"/>
    <property type="match status" value="1"/>
</dbReference>
<dbReference type="GO" id="GO:0005509">
    <property type="term" value="F:calcium ion binding"/>
    <property type="evidence" value="ECO:0007669"/>
    <property type="project" value="InterPro"/>
</dbReference>
<dbReference type="Pfam" id="PF07474">
    <property type="entry name" value="G2F"/>
    <property type="match status" value="1"/>
</dbReference>
<dbReference type="Pfam" id="PF12662">
    <property type="entry name" value="cEGF"/>
    <property type="match status" value="3"/>
</dbReference>
<dbReference type="GO" id="GO:0016020">
    <property type="term" value="C:membrane"/>
    <property type="evidence" value="ECO:0007669"/>
    <property type="project" value="UniProtKB-SubCell"/>
</dbReference>
<keyword evidence="13" id="KW-0325">Glycoprotein</keyword>
<dbReference type="PANTHER" id="PTHR12231">
    <property type="entry name" value="CTX-RELATED TYPE I TRANSMEMBRANE PROTEIN"/>
    <property type="match status" value="1"/>
</dbReference>
<evidence type="ECO:0000256" key="10">
    <source>
        <dbReference type="ARBA" id="ARBA00022989"/>
    </source>
</evidence>
<dbReference type="Gene3D" id="2.10.25.10">
    <property type="entry name" value="Laminin"/>
    <property type="match status" value="10"/>
</dbReference>
<dbReference type="InterPro" id="IPR036465">
    <property type="entry name" value="vWFA_dom_sf"/>
</dbReference>
<feature type="chain" id="PRO_5041961501" evidence="16">
    <location>
        <begin position="27"/>
        <end position="2344"/>
    </location>
</feature>
<feature type="domain" description="Ig-like" evidence="18">
    <location>
        <begin position="1074"/>
        <end position="1152"/>
    </location>
</feature>
<dbReference type="PANTHER" id="PTHR12231:SF253">
    <property type="entry name" value="DPR-INTERACTING PROTEIN ETA, ISOFORM B-RELATED"/>
    <property type="match status" value="1"/>
</dbReference>
<dbReference type="FunFam" id="2.60.40.10:FF:000004">
    <property type="entry name" value="DCC isoform 1"/>
    <property type="match status" value="1"/>
</dbReference>
<dbReference type="FunFam" id="2.60.40.10:FF:000032">
    <property type="entry name" value="palladin isoform X1"/>
    <property type="match status" value="2"/>
</dbReference>
<keyword evidence="11" id="KW-0472">Membrane</keyword>
<name>A0AAD9V9N7_ACRCE</name>
<dbReference type="InterPro" id="IPR049883">
    <property type="entry name" value="NOTCH1_EGF-like"/>
</dbReference>
<dbReference type="Pfam" id="PF07645">
    <property type="entry name" value="EGF_CA"/>
    <property type="match status" value="4"/>
</dbReference>
<evidence type="ECO:0000256" key="16">
    <source>
        <dbReference type="SAM" id="SignalP"/>
    </source>
</evidence>
<dbReference type="PROSITE" id="PS00010">
    <property type="entry name" value="ASX_HYDROXYL"/>
    <property type="match status" value="4"/>
</dbReference>
<feature type="domain" description="Ig-like" evidence="18">
    <location>
        <begin position="798"/>
        <end position="867"/>
    </location>
</feature>
<dbReference type="Pfam" id="PF14670">
    <property type="entry name" value="FXa_inhibition"/>
    <property type="match status" value="1"/>
</dbReference>
<dbReference type="SUPFAM" id="SSF54511">
    <property type="entry name" value="GFP-like"/>
    <property type="match status" value="1"/>
</dbReference>
<keyword evidence="6" id="KW-0812">Transmembrane</keyword>
<dbReference type="Pfam" id="PF13895">
    <property type="entry name" value="Ig_2"/>
    <property type="match status" value="1"/>
</dbReference>
<dbReference type="InterPro" id="IPR056475">
    <property type="entry name" value="GBD_Hemicentin/VWA7"/>
</dbReference>
<evidence type="ECO:0000256" key="8">
    <source>
        <dbReference type="ARBA" id="ARBA00022737"/>
    </source>
</evidence>
<dbReference type="InterPro" id="IPR006605">
    <property type="entry name" value="G2_nidogen/fibulin_G2F"/>
</dbReference>
<dbReference type="InterPro" id="IPR001881">
    <property type="entry name" value="EGF-like_Ca-bd_dom"/>
</dbReference>
<protein>
    <submittedName>
        <fullName evidence="20">Hemicentin-1</fullName>
    </submittedName>
</protein>
<dbReference type="InterPro" id="IPR000152">
    <property type="entry name" value="EGF-type_Asp/Asn_hydroxyl_site"/>
</dbReference>
<dbReference type="SUPFAM" id="SSF82895">
    <property type="entry name" value="TSP-1 type 1 repeat"/>
    <property type="match status" value="2"/>
</dbReference>
<feature type="domain" description="Ig-like" evidence="18">
    <location>
        <begin position="889"/>
        <end position="975"/>
    </location>
</feature>
<feature type="domain" description="Ig-like" evidence="18">
    <location>
        <begin position="443"/>
        <end position="528"/>
    </location>
</feature>
<feature type="domain" description="Ig-like" evidence="18">
    <location>
        <begin position="708"/>
        <end position="791"/>
    </location>
</feature>
<dbReference type="Proteomes" id="UP001249851">
    <property type="component" value="Unassembled WGS sequence"/>
</dbReference>
<evidence type="ECO:0000256" key="1">
    <source>
        <dbReference type="ARBA" id="ARBA00004167"/>
    </source>
</evidence>
<keyword evidence="7 16" id="KW-0732">Signal</keyword>
<dbReference type="SUPFAM" id="SSF53300">
    <property type="entry name" value="vWA-like"/>
    <property type="match status" value="1"/>
</dbReference>
<dbReference type="SMART" id="SM00409">
    <property type="entry name" value="IG"/>
    <property type="match status" value="11"/>
</dbReference>
<dbReference type="SMART" id="SM00209">
    <property type="entry name" value="TSP1"/>
    <property type="match status" value="2"/>
</dbReference>
<feature type="domain" description="Ig-like" evidence="18">
    <location>
        <begin position="532"/>
        <end position="610"/>
    </location>
</feature>
<dbReference type="InterPro" id="IPR009017">
    <property type="entry name" value="GFP"/>
</dbReference>
<dbReference type="SUPFAM" id="SSF48726">
    <property type="entry name" value="Immunoglobulin"/>
    <property type="match status" value="11"/>
</dbReference>
<dbReference type="InterPro" id="IPR000884">
    <property type="entry name" value="TSP1_rpt"/>
</dbReference>
<reference evidence="20" key="1">
    <citation type="journal article" date="2023" name="G3 (Bethesda)">
        <title>Whole genome assembly and annotation of the endangered Caribbean coral Acropora cervicornis.</title>
        <authorList>
            <person name="Selwyn J.D."/>
            <person name="Vollmer S.V."/>
        </authorList>
    </citation>
    <scope>NUCLEOTIDE SEQUENCE</scope>
    <source>
        <strain evidence="20">K2</strain>
    </source>
</reference>
<feature type="domain" description="Ig-like" evidence="18">
    <location>
        <begin position="1331"/>
        <end position="1418"/>
    </location>
</feature>
<keyword evidence="4" id="KW-0272">Extracellular matrix</keyword>
<evidence type="ECO:0000259" key="18">
    <source>
        <dbReference type="PROSITE" id="PS50835"/>
    </source>
</evidence>
<evidence type="ECO:0000256" key="6">
    <source>
        <dbReference type="ARBA" id="ARBA00022692"/>
    </source>
</evidence>
<dbReference type="Pfam" id="PF13927">
    <property type="entry name" value="Ig_3"/>
    <property type="match status" value="6"/>
</dbReference>
<keyword evidence="21" id="KW-1185">Reference proteome</keyword>
<dbReference type="InterPro" id="IPR036179">
    <property type="entry name" value="Ig-like_dom_sf"/>
</dbReference>
<evidence type="ECO:0000256" key="14">
    <source>
        <dbReference type="ARBA" id="ARBA00023319"/>
    </source>
</evidence>
<keyword evidence="12" id="KW-1015">Disulfide bond</keyword>
<dbReference type="SMART" id="SM00682">
    <property type="entry name" value="G2F"/>
    <property type="match status" value="1"/>
</dbReference>
<dbReference type="CDD" id="cd00198">
    <property type="entry name" value="vWFA"/>
    <property type="match status" value="1"/>
</dbReference>
<dbReference type="FunFam" id="2.10.25.10:FF:000210">
    <property type="entry name" value="Hemicentin 1"/>
    <property type="match status" value="1"/>
</dbReference>
<evidence type="ECO:0000256" key="2">
    <source>
        <dbReference type="ARBA" id="ARBA00004498"/>
    </source>
</evidence>
<dbReference type="PROSITE" id="PS50835">
    <property type="entry name" value="IG_LIKE"/>
    <property type="match status" value="11"/>
</dbReference>
<feature type="domain" description="EGF-like" evidence="17">
    <location>
        <begin position="2016"/>
        <end position="2054"/>
    </location>
</feature>
<keyword evidence="3" id="KW-0964">Secreted</keyword>
<feature type="domain" description="EGF-like" evidence="17">
    <location>
        <begin position="2141"/>
        <end position="2182"/>
    </location>
</feature>
<feature type="domain" description="EGF-like" evidence="17">
    <location>
        <begin position="1934"/>
        <end position="1971"/>
    </location>
</feature>
<evidence type="ECO:0000256" key="12">
    <source>
        <dbReference type="ARBA" id="ARBA00023157"/>
    </source>
</evidence>
<dbReference type="InterPro" id="IPR009030">
    <property type="entry name" value="Growth_fac_rcpt_cys_sf"/>
</dbReference>
<dbReference type="InterPro" id="IPR003599">
    <property type="entry name" value="Ig_sub"/>
</dbReference>
<dbReference type="SMART" id="SM00179">
    <property type="entry name" value="EGF_CA"/>
    <property type="match status" value="10"/>
</dbReference>
<evidence type="ECO:0000313" key="21">
    <source>
        <dbReference type="Proteomes" id="UP001249851"/>
    </source>
</evidence>
<dbReference type="Pfam" id="PF00090">
    <property type="entry name" value="TSP_1"/>
    <property type="match status" value="2"/>
</dbReference>
<dbReference type="SMART" id="SM00408">
    <property type="entry name" value="IGc2"/>
    <property type="match status" value="11"/>
</dbReference>
<dbReference type="FunFam" id="2.10.25.10:FF:000017">
    <property type="entry name" value="latent-transforming growth factor beta-binding protein 4 isoform X1"/>
    <property type="match status" value="1"/>
</dbReference>
<comment type="subcellular location">
    <subcellularLocation>
        <location evidence="1">Membrane</location>
        <topology evidence="1">Single-pass membrane protein</topology>
    </subcellularLocation>
    <subcellularLocation>
        <location evidence="2">Secreted</location>
        <location evidence="2">Extracellular space</location>
        <location evidence="2">Extracellular matrix</location>
    </subcellularLocation>
</comment>
<dbReference type="Pfam" id="PF23560">
    <property type="entry name" value="GBD_Hemicentin"/>
    <property type="match status" value="1"/>
</dbReference>
<dbReference type="EMBL" id="JARQWQ010000018">
    <property type="protein sequence ID" value="KAK2565940.1"/>
    <property type="molecule type" value="Genomic_DNA"/>
</dbReference>
<dbReference type="PROSITE" id="PS50026">
    <property type="entry name" value="EGF_3"/>
    <property type="match status" value="3"/>
</dbReference>
<dbReference type="FunFam" id="2.20.100.10:FF:000001">
    <property type="entry name" value="semaphorin-5A isoform X1"/>
    <property type="match status" value="1"/>
</dbReference>
<feature type="domain" description="Ig-like" evidence="18">
    <location>
        <begin position="981"/>
        <end position="1057"/>
    </location>
</feature>
<keyword evidence="8" id="KW-0677">Repeat</keyword>
<keyword evidence="14" id="KW-0393">Immunoglobulin domain</keyword>
<evidence type="ECO:0000256" key="3">
    <source>
        <dbReference type="ARBA" id="ARBA00022525"/>
    </source>
</evidence>